<reference evidence="1" key="1">
    <citation type="submission" date="2022-10" db="EMBL/GenBank/DDBJ databases">
        <title>Fusarium specimens isolated from Avocado Roots.</title>
        <authorList>
            <person name="Stajich J."/>
            <person name="Roper C."/>
            <person name="Heimlech-Rivalta G."/>
        </authorList>
    </citation>
    <scope>NUCLEOTIDE SEQUENCE</scope>
    <source>
        <strain evidence="1">CF00143</strain>
    </source>
</reference>
<accession>A0A9W8U9Z3</accession>
<evidence type="ECO:0008006" key="3">
    <source>
        <dbReference type="Google" id="ProtNLM"/>
    </source>
</evidence>
<comment type="caution">
    <text evidence="1">The sequence shown here is derived from an EMBL/GenBank/DDBJ whole genome shotgun (WGS) entry which is preliminary data.</text>
</comment>
<dbReference type="EMBL" id="JAPDHF010000008">
    <property type="protein sequence ID" value="KAJ4013722.1"/>
    <property type="molecule type" value="Genomic_DNA"/>
</dbReference>
<dbReference type="Proteomes" id="UP001152130">
    <property type="component" value="Unassembled WGS sequence"/>
</dbReference>
<evidence type="ECO:0000313" key="1">
    <source>
        <dbReference type="EMBL" id="KAJ4013722.1"/>
    </source>
</evidence>
<protein>
    <recommendedName>
        <fullName evidence="3">F-box domain-containing protein</fullName>
    </recommendedName>
</protein>
<keyword evidence="2" id="KW-1185">Reference proteome</keyword>
<dbReference type="AlphaFoldDB" id="A0A9W8U9Z3"/>
<evidence type="ECO:0000313" key="2">
    <source>
        <dbReference type="Proteomes" id="UP001152130"/>
    </source>
</evidence>
<gene>
    <name evidence="1" type="ORF">NW766_005961</name>
</gene>
<organism evidence="1 2">
    <name type="scientific">Fusarium irregulare</name>
    <dbReference type="NCBI Taxonomy" id="2494466"/>
    <lineage>
        <taxon>Eukaryota</taxon>
        <taxon>Fungi</taxon>
        <taxon>Dikarya</taxon>
        <taxon>Ascomycota</taxon>
        <taxon>Pezizomycotina</taxon>
        <taxon>Sordariomycetes</taxon>
        <taxon>Hypocreomycetidae</taxon>
        <taxon>Hypocreales</taxon>
        <taxon>Nectriaceae</taxon>
        <taxon>Fusarium</taxon>
        <taxon>Fusarium incarnatum-equiseti species complex</taxon>
    </lineage>
</organism>
<name>A0A9W8U9Z3_9HYPO</name>
<proteinExistence type="predicted"/>
<sequence>MTGIQDLPSELLLQIMEHCSSDLLSLTKAYPIALNTFSKNRKAFVARMSARFGDLALHSLVRAARLHYIRRQPGFEALHFKAIEARITEVCDLTKDTAFQKRPDATLPNLNGCSLSALSIMWELGEDAKRITDVYSQQALAAMARAPDEEFYTPRQSVEP</sequence>